<accession>W1IYQ1</accession>
<organism evidence="1 2">
    <name type="scientific">Xenorhabdus szentirmaii DSM 16338</name>
    <dbReference type="NCBI Taxonomy" id="1427518"/>
    <lineage>
        <taxon>Bacteria</taxon>
        <taxon>Pseudomonadati</taxon>
        <taxon>Pseudomonadota</taxon>
        <taxon>Gammaproteobacteria</taxon>
        <taxon>Enterobacterales</taxon>
        <taxon>Morganellaceae</taxon>
        <taxon>Xenorhabdus</taxon>
    </lineage>
</organism>
<comment type="caution">
    <text evidence="1">The sequence shown here is derived from an EMBL/GenBank/DDBJ whole genome shotgun (WGS) entry which is preliminary data.</text>
</comment>
<protein>
    <submittedName>
        <fullName evidence="1">Uncharacterized protein</fullName>
    </submittedName>
</protein>
<evidence type="ECO:0000313" key="2">
    <source>
        <dbReference type="Proteomes" id="UP000019202"/>
    </source>
</evidence>
<name>W1IYQ1_9GAMM</name>
<keyword evidence="2" id="KW-1185">Reference proteome</keyword>
<sequence>MARPPWGRFITAYLPEISVSHYGQIMSQDENNDVLMRIKSLKLTPLGEREVSGFRGIDIAVGNHIAASLKGLRVNHPDPHNQGFIEFISRPASDQMLLGRFDDIKDFIRTLRQAKAGRKSQSEDHDVNHDALPVINLSRTMDFNMMPNDRQIRRDRYGEVFDGETIVAVLEVHPVNLVYDIVVLSAEKEPLSLLCNAIAVHFAGMRSISFHALINIAHAEVNIECAFNEAREIAFSDVSLPVTEDRLFGARASLKVQADIIMAHAVMPQVEKTVVTAQKPS</sequence>
<gene>
    <name evidence="1" type="ORF">XSR1_340007</name>
</gene>
<dbReference type="STRING" id="1427518.XSR1_340007"/>
<dbReference type="Proteomes" id="UP000019202">
    <property type="component" value="Unassembled WGS sequence"/>
</dbReference>
<evidence type="ECO:0000313" key="1">
    <source>
        <dbReference type="EMBL" id="CDL83607.1"/>
    </source>
</evidence>
<dbReference type="AlphaFoldDB" id="W1IYQ1"/>
<dbReference type="EMBL" id="CBXF010000093">
    <property type="protein sequence ID" value="CDL83607.1"/>
    <property type="molecule type" value="Genomic_DNA"/>
</dbReference>
<proteinExistence type="predicted"/>
<reference evidence="1" key="1">
    <citation type="submission" date="2013-11" db="EMBL/GenBank/DDBJ databases">
        <title>Draft genome sequence and annotation of the entomopathogenic bacteria, Xenorhabdus cabanillasi strain JM26 and Xenorhabdus szentirmai strain DSM 16338.</title>
        <authorList>
            <person name="Gualtieri M."/>
            <person name="Ogier J.C."/>
            <person name="Pages S."/>
            <person name="Givaudan A."/>
            <person name="Gaudriault S."/>
        </authorList>
    </citation>
    <scope>NUCLEOTIDE SEQUENCE [LARGE SCALE GENOMIC DNA]</scope>
    <source>
        <strain evidence="1">DSM 16338</strain>
    </source>
</reference>